<feature type="chain" id="PRO_5045563293" description="Carboxypeptidase regulatory-like domain-containing protein" evidence="1">
    <location>
        <begin position="30"/>
        <end position="135"/>
    </location>
</feature>
<dbReference type="Proteomes" id="UP001209701">
    <property type="component" value="Unassembled WGS sequence"/>
</dbReference>
<organism evidence="2 3">
    <name type="scientific">Roseateles oligotrophus</name>
    <dbReference type="NCBI Taxonomy" id="1769250"/>
    <lineage>
        <taxon>Bacteria</taxon>
        <taxon>Pseudomonadati</taxon>
        <taxon>Pseudomonadota</taxon>
        <taxon>Betaproteobacteria</taxon>
        <taxon>Burkholderiales</taxon>
        <taxon>Sphaerotilaceae</taxon>
        <taxon>Roseateles</taxon>
    </lineage>
</organism>
<evidence type="ECO:0000256" key="1">
    <source>
        <dbReference type="SAM" id="SignalP"/>
    </source>
</evidence>
<keyword evidence="1" id="KW-0732">Signal</keyword>
<dbReference type="PROSITE" id="PS51257">
    <property type="entry name" value="PROKAR_LIPOPROTEIN"/>
    <property type="match status" value="1"/>
</dbReference>
<evidence type="ECO:0000313" key="3">
    <source>
        <dbReference type="Proteomes" id="UP001209701"/>
    </source>
</evidence>
<gene>
    <name evidence="2" type="ORF">LNV07_00790</name>
</gene>
<dbReference type="RefSeq" id="WP_263569276.1">
    <property type="nucleotide sequence ID" value="NZ_JAJIRN010000001.1"/>
</dbReference>
<proteinExistence type="predicted"/>
<sequence length="135" mass="14402">MFDYAKDCRRNWCFAIAALGCLLSMGANAYAASTPVSGVKGRITLSPACGGPPREGEDCQAPYAQVEIRLLNEAGSIIGQTRTTSLGLYQITAAAGRYQLQVMPAEKITRCPLINVLISANSFTSMSLDCDSGMR</sequence>
<evidence type="ECO:0008006" key="4">
    <source>
        <dbReference type="Google" id="ProtNLM"/>
    </source>
</evidence>
<dbReference type="EMBL" id="JAJIRN010000001">
    <property type="protein sequence ID" value="MCV2366638.1"/>
    <property type="molecule type" value="Genomic_DNA"/>
</dbReference>
<name>A0ABT2Y8M4_9BURK</name>
<feature type="signal peptide" evidence="1">
    <location>
        <begin position="1"/>
        <end position="29"/>
    </location>
</feature>
<evidence type="ECO:0000313" key="2">
    <source>
        <dbReference type="EMBL" id="MCV2366638.1"/>
    </source>
</evidence>
<keyword evidence="3" id="KW-1185">Reference proteome</keyword>
<protein>
    <recommendedName>
        <fullName evidence="4">Carboxypeptidase regulatory-like domain-containing protein</fullName>
    </recommendedName>
</protein>
<comment type="caution">
    <text evidence="2">The sequence shown here is derived from an EMBL/GenBank/DDBJ whole genome shotgun (WGS) entry which is preliminary data.</text>
</comment>
<reference evidence="2 3" key="1">
    <citation type="submission" date="2021-11" db="EMBL/GenBank/DDBJ databases">
        <authorList>
            <person name="Liang Q."/>
            <person name="Mou H."/>
            <person name="Liu Z."/>
        </authorList>
    </citation>
    <scope>NUCLEOTIDE SEQUENCE [LARGE SCALE GENOMIC DNA]</scope>
    <source>
        <strain evidence="2 3">CHU3</strain>
    </source>
</reference>
<accession>A0ABT2Y8M4</accession>